<dbReference type="EC" id="2.7.11.1" evidence="1"/>
<keyword evidence="11" id="KW-1185">Reference proteome</keyword>
<dbReference type="Gene3D" id="1.10.510.10">
    <property type="entry name" value="Transferase(Phosphotransferase) domain 1"/>
    <property type="match status" value="1"/>
</dbReference>
<accession>A0A1E3IHB5</accession>
<dbReference type="VEuPathDB" id="FungiDB:L203_03192"/>
<feature type="compositionally biased region" description="Low complexity" evidence="9">
    <location>
        <begin position="28"/>
        <end position="38"/>
    </location>
</feature>
<evidence type="ECO:0000256" key="5">
    <source>
        <dbReference type="ARBA" id="ARBA00022777"/>
    </source>
</evidence>
<reference evidence="10" key="3">
    <citation type="submission" date="2024-01" db="EMBL/GenBank/DDBJ databases">
        <authorList>
            <person name="Coelho M.A."/>
            <person name="David-Palma M."/>
            <person name="Shea T."/>
            <person name="Sun S."/>
            <person name="Cuomo C.A."/>
            <person name="Heitman J."/>
        </authorList>
    </citation>
    <scope>NUCLEOTIDE SEQUENCE</scope>
    <source>
        <strain evidence="10">CBS 7841</strain>
    </source>
</reference>
<gene>
    <name evidence="10" type="ORF">L203_101944</name>
</gene>
<feature type="region of interest" description="Disordered" evidence="9">
    <location>
        <begin position="845"/>
        <end position="988"/>
    </location>
</feature>
<feature type="compositionally biased region" description="Low complexity" evidence="9">
    <location>
        <begin position="531"/>
        <end position="550"/>
    </location>
</feature>
<feature type="region of interest" description="Disordered" evidence="9">
    <location>
        <begin position="584"/>
        <end position="626"/>
    </location>
</feature>
<feature type="compositionally biased region" description="Low complexity" evidence="9">
    <location>
        <begin position="954"/>
        <end position="972"/>
    </location>
</feature>
<feature type="compositionally biased region" description="Low complexity" evidence="9">
    <location>
        <begin position="788"/>
        <end position="808"/>
    </location>
</feature>
<feature type="compositionally biased region" description="Polar residues" evidence="9">
    <location>
        <begin position="1127"/>
        <end position="1145"/>
    </location>
</feature>
<comment type="catalytic activity">
    <reaction evidence="8">
        <text>L-seryl-[protein] + ATP = O-phospho-L-seryl-[protein] + ADP + H(+)</text>
        <dbReference type="Rhea" id="RHEA:17989"/>
        <dbReference type="Rhea" id="RHEA-COMP:9863"/>
        <dbReference type="Rhea" id="RHEA-COMP:11604"/>
        <dbReference type="ChEBI" id="CHEBI:15378"/>
        <dbReference type="ChEBI" id="CHEBI:29999"/>
        <dbReference type="ChEBI" id="CHEBI:30616"/>
        <dbReference type="ChEBI" id="CHEBI:83421"/>
        <dbReference type="ChEBI" id="CHEBI:456216"/>
        <dbReference type="EC" id="2.7.11.1"/>
    </reaction>
</comment>
<dbReference type="GeneID" id="91086156"/>
<keyword evidence="5" id="KW-0418">Kinase</keyword>
<dbReference type="OrthoDB" id="2018507at2759"/>
<feature type="compositionally biased region" description="Polar residues" evidence="9">
    <location>
        <begin position="584"/>
        <end position="622"/>
    </location>
</feature>
<dbReference type="PANTHER" id="PTHR22967:SF57">
    <property type="entry name" value="AUXILIN, ISOFORM A-RELATED"/>
    <property type="match status" value="1"/>
</dbReference>
<dbReference type="InterPro" id="IPR000719">
    <property type="entry name" value="Prot_kinase_dom"/>
</dbReference>
<dbReference type="GO" id="GO:0005524">
    <property type="term" value="F:ATP binding"/>
    <property type="evidence" value="ECO:0007669"/>
    <property type="project" value="UniProtKB-KW"/>
</dbReference>
<proteinExistence type="predicted"/>
<evidence type="ECO:0000256" key="9">
    <source>
        <dbReference type="SAM" id="MobiDB-lite"/>
    </source>
</evidence>
<feature type="compositionally biased region" description="Basic and acidic residues" evidence="9">
    <location>
        <begin position="485"/>
        <end position="497"/>
    </location>
</feature>
<evidence type="ECO:0000256" key="7">
    <source>
        <dbReference type="ARBA" id="ARBA00047899"/>
    </source>
</evidence>
<feature type="region of interest" description="Disordered" evidence="9">
    <location>
        <begin position="1000"/>
        <end position="1033"/>
    </location>
</feature>
<name>A0A1E3IHB5_9TREE</name>
<feature type="compositionally biased region" description="Basic and acidic residues" evidence="9">
    <location>
        <begin position="1009"/>
        <end position="1020"/>
    </location>
</feature>
<evidence type="ECO:0000256" key="2">
    <source>
        <dbReference type="ARBA" id="ARBA00022527"/>
    </source>
</evidence>
<feature type="compositionally biased region" description="Polar residues" evidence="9">
    <location>
        <begin position="380"/>
        <end position="397"/>
    </location>
</feature>
<feature type="compositionally biased region" description="Basic and acidic residues" evidence="9">
    <location>
        <begin position="757"/>
        <end position="782"/>
    </location>
</feature>
<organism evidence="10 11">
    <name type="scientific">Cryptococcus depauperatus CBS 7841</name>
    <dbReference type="NCBI Taxonomy" id="1295531"/>
    <lineage>
        <taxon>Eukaryota</taxon>
        <taxon>Fungi</taxon>
        <taxon>Dikarya</taxon>
        <taxon>Basidiomycota</taxon>
        <taxon>Agaricomycotina</taxon>
        <taxon>Tremellomycetes</taxon>
        <taxon>Tremellales</taxon>
        <taxon>Cryptococcaceae</taxon>
        <taxon>Cryptococcus</taxon>
    </lineage>
</organism>
<feature type="region of interest" description="Disordered" evidence="9">
    <location>
        <begin position="1"/>
        <end position="54"/>
    </location>
</feature>
<evidence type="ECO:0000256" key="3">
    <source>
        <dbReference type="ARBA" id="ARBA00022679"/>
    </source>
</evidence>
<dbReference type="AlphaFoldDB" id="A0A1E3IHB5"/>
<dbReference type="GO" id="GO:0004674">
    <property type="term" value="F:protein serine/threonine kinase activity"/>
    <property type="evidence" value="ECO:0007669"/>
    <property type="project" value="UniProtKB-KW"/>
</dbReference>
<feature type="compositionally biased region" description="Low complexity" evidence="9">
    <location>
        <begin position="908"/>
        <end position="917"/>
    </location>
</feature>
<protein>
    <recommendedName>
        <fullName evidence="1">non-specific serine/threonine protein kinase</fullName>
        <ecNumber evidence="1">2.7.11.1</ecNumber>
    </recommendedName>
</protein>
<feature type="compositionally biased region" description="Polar residues" evidence="9">
    <location>
        <begin position="1021"/>
        <end position="1033"/>
    </location>
</feature>
<keyword evidence="3" id="KW-0808">Transferase</keyword>
<dbReference type="KEGG" id="cdep:91086156"/>
<dbReference type="SMART" id="SM00220">
    <property type="entry name" value="S_TKc"/>
    <property type="match status" value="1"/>
</dbReference>
<feature type="region of interest" description="Disordered" evidence="9">
    <location>
        <begin position="757"/>
        <end position="811"/>
    </location>
</feature>
<dbReference type="RefSeq" id="XP_066067472.1">
    <property type="nucleotide sequence ID" value="XM_066211375.1"/>
</dbReference>
<feature type="compositionally biased region" description="Low complexity" evidence="9">
    <location>
        <begin position="438"/>
        <end position="450"/>
    </location>
</feature>
<dbReference type="SUPFAM" id="SSF56112">
    <property type="entry name" value="Protein kinase-like (PK-like)"/>
    <property type="match status" value="1"/>
</dbReference>
<sequence>MFAETRARPLVSPQRPLLASGFPSQHAQQLNYNQQQQYPQPPPQRHKGTLAPGQKVRVGGHSVKIERYLSEGGYAHVYLSTSETPIYPPNKNREKKGRWGERGYTQHCLKRIAFQDDAVWVDVKKEIEVMKSLPSNSHLTQYLASEHTRLPNGHHEVFILMEFCAGGGIIDLLNRRLRDRLKEIEILNIFTDVCEAVAAMHSLKQPLLHRDLKIENVLSQPLNVPSNPQRPMPLIFKLCDFGSTTFPADRPPQSKIEADALAMDLNRHTTLQYRSPEMVEPMLGLPVGLPSDVWALGCLLYKLCYYTTPFEEHGPLAIVNAKYTFPPVPRYSPRLQHLIASMLIEQPVRRPTVFEVLKVAHEMSGTKPEIGHPIPPKVLTRTTTKRSLPNETPSKTDANLLDFTDSPSNINKTPAIKPLIAPSLQPQRRGRPTRGELQSSPRQQIRSSQPHTLNQGWQQQAASSKTQVSLAASTPLDVKSTMSRHQVDGNESDEKSPRMAPSASKSLSLDAFGIPTSSTSPRSMTIGFEDSFGVSSFKSSSPMRMSQSSSGPYDSNSSKRLIGIGNSLGSSDLSRAASITSRAYTKSATEPMSRGTTRSIQSAGLKQPISTVPSHSAKSSSIPEGDTSFEARFPSIERLNRDGALSPSKKTTFPIVYSSSSNTPPNAAISFASPQDRPVISSRPSLLSNLTGGNLKSPIKDVHKQGFNEMAQARSTQVTGTAFRNDVSSFMSNTQATKQQQELDYLDNVEKVQHSQMINEKEKQRSPIKKKTLENLMDKDDSAGLQVPILPARSSSPASIASISSETSRMSRNELPRIDWAKTDSNIMSDKWSSLQDLKRDVGLNEPLWRGGENASVERKKMRSSDPEVDSSDDEGPEDPGSVVRLPSTQVQSLFPKKGSSPVLPTKASSSSTSGAAELIGRPASQRIPSSDRIRPQSMFLPTASSCGPRDIILSPSLPSEPSLVATSSSNSPPAPINSPPAASRVRSRTGSINGIVNRYESLALNNKPSKDSERSKRPDFQNNSNSSMVTNTIERKPSVAYKPLALRKSLLDTEKPVQSATLPQHPAVETTQPKPVKSVNVQGSSRVDGYARPEIIERPNVKLEPTTYNSFDGDNDIEAKSKNSEHQLSPKSISSSPEKQQPVNLLIQRWNTGQVNNSLANAPKPKRGNYI</sequence>
<dbReference type="EMBL" id="CP143785">
    <property type="protein sequence ID" value="WVN86772.1"/>
    <property type="molecule type" value="Genomic_DNA"/>
</dbReference>
<feature type="compositionally biased region" description="Polar residues" evidence="9">
    <location>
        <begin position="1070"/>
        <end position="1086"/>
    </location>
</feature>
<dbReference type="Pfam" id="PF00069">
    <property type="entry name" value="Pkinase"/>
    <property type="match status" value="1"/>
</dbReference>
<keyword evidence="2" id="KW-0723">Serine/threonine-protein kinase</keyword>
<dbReference type="Proteomes" id="UP000094043">
    <property type="component" value="Chromosome 2"/>
</dbReference>
<feature type="compositionally biased region" description="Polar residues" evidence="9">
    <location>
        <begin position="451"/>
        <end position="472"/>
    </location>
</feature>
<evidence type="ECO:0000256" key="1">
    <source>
        <dbReference type="ARBA" id="ARBA00012513"/>
    </source>
</evidence>
<keyword evidence="6" id="KW-0067">ATP-binding</keyword>
<feature type="region of interest" description="Disordered" evidence="9">
    <location>
        <begin position="1106"/>
        <end position="1145"/>
    </location>
</feature>
<dbReference type="GO" id="GO:0007015">
    <property type="term" value="P:actin filament organization"/>
    <property type="evidence" value="ECO:0007669"/>
    <property type="project" value="TreeGrafter"/>
</dbReference>
<evidence type="ECO:0000256" key="4">
    <source>
        <dbReference type="ARBA" id="ARBA00022741"/>
    </source>
</evidence>
<feature type="compositionally biased region" description="Acidic residues" evidence="9">
    <location>
        <begin position="867"/>
        <end position="878"/>
    </location>
</feature>
<feature type="compositionally biased region" description="Basic and acidic residues" evidence="9">
    <location>
        <begin position="856"/>
        <end position="866"/>
    </location>
</feature>
<reference evidence="10" key="2">
    <citation type="journal article" date="2022" name="Elife">
        <title>Obligate sexual reproduction of a homothallic fungus closely related to the Cryptococcus pathogenic species complex.</title>
        <authorList>
            <person name="Passer A.R."/>
            <person name="Clancey S.A."/>
            <person name="Shea T."/>
            <person name="David-Palma M."/>
            <person name="Averette A.F."/>
            <person name="Boekhout T."/>
            <person name="Porcel B.M."/>
            <person name="Nowrousian M."/>
            <person name="Cuomo C.A."/>
            <person name="Sun S."/>
            <person name="Heitman J."/>
            <person name="Coelho M.A."/>
        </authorList>
    </citation>
    <scope>NUCLEOTIDE SEQUENCE</scope>
    <source>
        <strain evidence="10">CBS 7841</strain>
    </source>
</reference>
<dbReference type="PROSITE" id="PS50011">
    <property type="entry name" value="PROTEIN_KINASE_DOM"/>
    <property type="match status" value="1"/>
</dbReference>
<feature type="region of interest" description="Disordered" evidence="9">
    <location>
        <begin position="366"/>
        <end position="558"/>
    </location>
</feature>
<evidence type="ECO:0000256" key="6">
    <source>
        <dbReference type="ARBA" id="ARBA00022840"/>
    </source>
</evidence>
<dbReference type="PANTHER" id="PTHR22967">
    <property type="entry name" value="SERINE/THREONINE PROTEIN KINASE"/>
    <property type="match status" value="1"/>
</dbReference>
<evidence type="ECO:0000313" key="10">
    <source>
        <dbReference type="EMBL" id="WVN86772.1"/>
    </source>
</evidence>
<dbReference type="GO" id="GO:0005737">
    <property type="term" value="C:cytoplasm"/>
    <property type="evidence" value="ECO:0007669"/>
    <property type="project" value="TreeGrafter"/>
</dbReference>
<comment type="catalytic activity">
    <reaction evidence="7">
        <text>L-threonyl-[protein] + ATP = O-phospho-L-threonyl-[protein] + ADP + H(+)</text>
        <dbReference type="Rhea" id="RHEA:46608"/>
        <dbReference type="Rhea" id="RHEA-COMP:11060"/>
        <dbReference type="Rhea" id="RHEA-COMP:11605"/>
        <dbReference type="ChEBI" id="CHEBI:15378"/>
        <dbReference type="ChEBI" id="CHEBI:30013"/>
        <dbReference type="ChEBI" id="CHEBI:30616"/>
        <dbReference type="ChEBI" id="CHEBI:61977"/>
        <dbReference type="ChEBI" id="CHEBI:456216"/>
        <dbReference type="EC" id="2.7.11.1"/>
    </reaction>
</comment>
<evidence type="ECO:0000313" key="11">
    <source>
        <dbReference type="Proteomes" id="UP000094043"/>
    </source>
</evidence>
<feature type="region of interest" description="Disordered" evidence="9">
    <location>
        <begin position="1056"/>
        <end position="1086"/>
    </location>
</feature>
<dbReference type="InterPro" id="IPR011009">
    <property type="entry name" value="Kinase-like_dom_sf"/>
</dbReference>
<evidence type="ECO:0000256" key="8">
    <source>
        <dbReference type="ARBA" id="ARBA00048679"/>
    </source>
</evidence>
<keyword evidence="4" id="KW-0547">Nucleotide-binding</keyword>
<reference evidence="10" key="1">
    <citation type="submission" date="2016-06" db="EMBL/GenBank/DDBJ databases">
        <authorList>
            <person name="Cuomo C."/>
            <person name="Litvintseva A."/>
            <person name="Heitman J."/>
            <person name="Chen Y."/>
            <person name="Sun S."/>
            <person name="Springer D."/>
            <person name="Dromer F."/>
            <person name="Young S."/>
            <person name="Zeng Q."/>
            <person name="Chapman S."/>
            <person name="Gujja S."/>
            <person name="Saif S."/>
            <person name="Birren B."/>
        </authorList>
    </citation>
    <scope>NUCLEOTIDE SEQUENCE</scope>
    <source>
        <strain evidence="10">CBS 7841</strain>
    </source>
</reference>
<dbReference type="GO" id="GO:0000147">
    <property type="term" value="P:actin cortical patch assembly"/>
    <property type="evidence" value="ECO:0007669"/>
    <property type="project" value="TreeGrafter"/>
</dbReference>